<accession>A0A3M7SJI7</accession>
<dbReference type="Proteomes" id="UP000276133">
    <property type="component" value="Unassembled WGS sequence"/>
</dbReference>
<gene>
    <name evidence="1" type="ORF">BpHYR1_035347</name>
</gene>
<dbReference type="EMBL" id="REGN01001285">
    <property type="protein sequence ID" value="RNA35790.1"/>
    <property type="molecule type" value="Genomic_DNA"/>
</dbReference>
<sequence>MAIPRFIENSFIQKIVHKIFLYQIHISNVFHRKFNIGIRKFKKKLKIEKRIVSILDFFLKLILMKRFSLLEISFSIARKIATIATLNFGYFIKINI</sequence>
<dbReference type="AlphaFoldDB" id="A0A3M7SJI7"/>
<evidence type="ECO:0000313" key="2">
    <source>
        <dbReference type="Proteomes" id="UP000276133"/>
    </source>
</evidence>
<organism evidence="1 2">
    <name type="scientific">Brachionus plicatilis</name>
    <name type="common">Marine rotifer</name>
    <name type="synonym">Brachionus muelleri</name>
    <dbReference type="NCBI Taxonomy" id="10195"/>
    <lineage>
        <taxon>Eukaryota</taxon>
        <taxon>Metazoa</taxon>
        <taxon>Spiralia</taxon>
        <taxon>Gnathifera</taxon>
        <taxon>Rotifera</taxon>
        <taxon>Eurotatoria</taxon>
        <taxon>Monogononta</taxon>
        <taxon>Pseudotrocha</taxon>
        <taxon>Ploima</taxon>
        <taxon>Brachionidae</taxon>
        <taxon>Brachionus</taxon>
    </lineage>
</organism>
<protein>
    <submittedName>
        <fullName evidence="1">Uncharacterized protein</fullName>
    </submittedName>
</protein>
<comment type="caution">
    <text evidence="1">The sequence shown here is derived from an EMBL/GenBank/DDBJ whole genome shotgun (WGS) entry which is preliminary data.</text>
</comment>
<reference evidence="1 2" key="1">
    <citation type="journal article" date="2018" name="Sci. Rep.">
        <title>Genomic signatures of local adaptation to the degree of environmental predictability in rotifers.</title>
        <authorList>
            <person name="Franch-Gras L."/>
            <person name="Hahn C."/>
            <person name="Garcia-Roger E.M."/>
            <person name="Carmona M.J."/>
            <person name="Serra M."/>
            <person name="Gomez A."/>
        </authorList>
    </citation>
    <scope>NUCLEOTIDE SEQUENCE [LARGE SCALE GENOMIC DNA]</scope>
    <source>
        <strain evidence="1">HYR1</strain>
    </source>
</reference>
<proteinExistence type="predicted"/>
<name>A0A3M7SJI7_BRAPC</name>
<keyword evidence="2" id="KW-1185">Reference proteome</keyword>
<evidence type="ECO:0000313" key="1">
    <source>
        <dbReference type="EMBL" id="RNA35790.1"/>
    </source>
</evidence>